<feature type="domain" description="Glycosyltransferase 2-like" evidence="5">
    <location>
        <begin position="64"/>
        <end position="209"/>
    </location>
</feature>
<feature type="transmembrane region" description="Helical" evidence="4">
    <location>
        <begin position="17"/>
        <end position="40"/>
    </location>
</feature>
<dbReference type="Proteomes" id="UP000824633">
    <property type="component" value="Chromosome"/>
</dbReference>
<keyword evidence="2" id="KW-0328">Glycosyltransferase</keyword>
<feature type="transmembrane region" description="Helical" evidence="4">
    <location>
        <begin position="345"/>
        <end position="366"/>
    </location>
</feature>
<keyword evidence="3 7" id="KW-0808">Transferase</keyword>
<evidence type="ECO:0000313" key="8">
    <source>
        <dbReference type="Proteomes" id="UP000824633"/>
    </source>
</evidence>
<accession>A0ABM7T5W3</accession>
<comment type="similarity">
    <text evidence="1">Belongs to the glycosyltransferase 2 family.</text>
</comment>
<dbReference type="PANTHER" id="PTHR43630">
    <property type="entry name" value="POLY-BETA-1,6-N-ACETYL-D-GLUCOSAMINE SYNTHASE"/>
    <property type="match status" value="1"/>
</dbReference>
<reference evidence="8" key="1">
    <citation type="submission" date="2021-07" db="EMBL/GenBank/DDBJ databases">
        <title>Complete genome sequencing of a Clostridium isolate.</title>
        <authorList>
            <person name="Ueki A."/>
            <person name="Tonouchi A."/>
        </authorList>
    </citation>
    <scope>NUCLEOTIDE SEQUENCE [LARGE SCALE GENOMIC DNA]</scope>
    <source>
        <strain evidence="8">C5S11</strain>
    </source>
</reference>
<evidence type="ECO:0000256" key="2">
    <source>
        <dbReference type="ARBA" id="ARBA00022676"/>
    </source>
</evidence>
<name>A0ABM7T5W3_9CLOT</name>
<dbReference type="CDD" id="cd06423">
    <property type="entry name" value="CESA_like"/>
    <property type="match status" value="1"/>
</dbReference>
<dbReference type="SUPFAM" id="SSF53448">
    <property type="entry name" value="Nucleotide-diphospho-sugar transferases"/>
    <property type="match status" value="1"/>
</dbReference>
<dbReference type="EMBL" id="AP024849">
    <property type="protein sequence ID" value="BCZ46257.1"/>
    <property type="molecule type" value="Genomic_DNA"/>
</dbReference>
<dbReference type="GO" id="GO:0016740">
    <property type="term" value="F:transferase activity"/>
    <property type="evidence" value="ECO:0007669"/>
    <property type="project" value="UniProtKB-KW"/>
</dbReference>
<organism evidence="7 8">
    <name type="scientific">Clostridium gelidum</name>
    <dbReference type="NCBI Taxonomy" id="704125"/>
    <lineage>
        <taxon>Bacteria</taxon>
        <taxon>Bacillati</taxon>
        <taxon>Bacillota</taxon>
        <taxon>Clostridia</taxon>
        <taxon>Eubacteriales</taxon>
        <taxon>Clostridiaceae</taxon>
        <taxon>Clostridium</taxon>
    </lineage>
</organism>
<keyword evidence="4" id="KW-0472">Membrane</keyword>
<evidence type="ECO:0000256" key="1">
    <source>
        <dbReference type="ARBA" id="ARBA00006739"/>
    </source>
</evidence>
<sequence>MNTVIITQIVITFNQIVLYYVLIINSMNFLQLFLSAFSLYDYIKKMHYSDYEKYTASTNMIPISVLVPAYNEESTIVDNINSLLALNYPCHEVIVINDGSTDNTFKKIVEAYNLKEINQPVRYLIKTKKVKGIYKNIDIPKLTLVHKENGGKADALNIGINLSKYPIFTSIDADSMLESDSLVRVIMPFIEDKLTVAVGGIVRIVNGSKIKDGKVESIGLPHSKLAMFQIVEYLRAFLTGRMGWNALGCLLIISGAFGAFRKDIVLQAGGYSSDTIGEDMELVVKIHKTLRKNKTKYKIKFIPDPVCWTQAPENIKDLRGQRRRWQIGLMDSLLRHKELFMNPKYGIIGIVGVPYFWIFEMLGPVIETLGYISIPLSYAFGLLNTRYFILFLVSSILYGIILSIGAILLEEYTFSKYPSIKQLVRLSWYGVLENFGYRQMTTLFRIDAIIRFKKFRNSWGKIKRESFSD</sequence>
<keyword evidence="4" id="KW-0812">Transmembrane</keyword>
<dbReference type="Gene3D" id="3.90.550.10">
    <property type="entry name" value="Spore Coat Polysaccharide Biosynthesis Protein SpsA, Chain A"/>
    <property type="match status" value="1"/>
</dbReference>
<dbReference type="Pfam" id="PF00535">
    <property type="entry name" value="Glycos_transf_2"/>
    <property type="match status" value="1"/>
</dbReference>
<dbReference type="InterPro" id="IPR029044">
    <property type="entry name" value="Nucleotide-diphossugar_trans"/>
</dbReference>
<dbReference type="Pfam" id="PF13632">
    <property type="entry name" value="Glyco_trans_2_3"/>
    <property type="match status" value="1"/>
</dbReference>
<evidence type="ECO:0000259" key="5">
    <source>
        <dbReference type="Pfam" id="PF00535"/>
    </source>
</evidence>
<keyword evidence="4" id="KW-1133">Transmembrane helix</keyword>
<dbReference type="RefSeq" id="WP_224037764.1">
    <property type="nucleotide sequence ID" value="NZ_AP024849.1"/>
</dbReference>
<evidence type="ECO:0000256" key="3">
    <source>
        <dbReference type="ARBA" id="ARBA00022679"/>
    </source>
</evidence>
<dbReference type="PANTHER" id="PTHR43630:SF1">
    <property type="entry name" value="POLY-BETA-1,6-N-ACETYL-D-GLUCOSAMINE SYNTHASE"/>
    <property type="match status" value="1"/>
</dbReference>
<dbReference type="InterPro" id="IPR001173">
    <property type="entry name" value="Glyco_trans_2-like"/>
</dbReference>
<keyword evidence="8" id="KW-1185">Reference proteome</keyword>
<protein>
    <submittedName>
        <fullName evidence="7">Glycosyl transferase</fullName>
    </submittedName>
</protein>
<evidence type="ECO:0000313" key="7">
    <source>
        <dbReference type="EMBL" id="BCZ46257.1"/>
    </source>
</evidence>
<feature type="domain" description="Glycosyltransferase 2-like" evidence="6">
    <location>
        <begin position="230"/>
        <end position="393"/>
    </location>
</feature>
<proteinExistence type="inferred from homology"/>
<evidence type="ECO:0000256" key="4">
    <source>
        <dbReference type="SAM" id="Phobius"/>
    </source>
</evidence>
<evidence type="ECO:0000259" key="6">
    <source>
        <dbReference type="Pfam" id="PF13632"/>
    </source>
</evidence>
<gene>
    <name evidence="7" type="ORF">psyc5s11_23240</name>
</gene>
<feature type="transmembrane region" description="Helical" evidence="4">
    <location>
        <begin position="386"/>
        <end position="409"/>
    </location>
</feature>